<evidence type="ECO:0000256" key="1">
    <source>
        <dbReference type="ARBA" id="ARBA00000085"/>
    </source>
</evidence>
<dbReference type="SUPFAM" id="SSF52172">
    <property type="entry name" value="CheY-like"/>
    <property type="match status" value="1"/>
</dbReference>
<organism evidence="17 18">
    <name type="scientific">Sorangium cellulosum</name>
    <name type="common">Polyangium cellulosum</name>
    <dbReference type="NCBI Taxonomy" id="56"/>
    <lineage>
        <taxon>Bacteria</taxon>
        <taxon>Pseudomonadati</taxon>
        <taxon>Myxococcota</taxon>
        <taxon>Polyangia</taxon>
        <taxon>Polyangiales</taxon>
        <taxon>Polyangiaceae</taxon>
        <taxon>Sorangium</taxon>
    </lineage>
</organism>
<dbReference type="GO" id="GO:0000155">
    <property type="term" value="F:phosphorelay sensor kinase activity"/>
    <property type="evidence" value="ECO:0007669"/>
    <property type="project" value="InterPro"/>
</dbReference>
<dbReference type="CDD" id="cd00082">
    <property type="entry name" value="HisKA"/>
    <property type="match status" value="1"/>
</dbReference>
<feature type="domain" description="PAS" evidence="15">
    <location>
        <begin position="27"/>
        <end position="80"/>
    </location>
</feature>
<dbReference type="PROSITE" id="PS50110">
    <property type="entry name" value="RESPONSE_REGULATORY"/>
    <property type="match status" value="1"/>
</dbReference>
<keyword evidence="4 11" id="KW-0597">Phosphoprotein</keyword>
<gene>
    <name evidence="17" type="ORF">BE04_41335</name>
</gene>
<evidence type="ECO:0000256" key="11">
    <source>
        <dbReference type="PROSITE-ProRule" id="PRU00169"/>
    </source>
</evidence>
<dbReference type="SUPFAM" id="SSF55785">
    <property type="entry name" value="PYP-like sensor domain (PAS domain)"/>
    <property type="match status" value="3"/>
</dbReference>
<keyword evidence="9" id="KW-0902">Two-component regulatory system</keyword>
<evidence type="ECO:0000256" key="7">
    <source>
        <dbReference type="ARBA" id="ARBA00022777"/>
    </source>
</evidence>
<feature type="domain" description="PAC" evidence="16">
    <location>
        <begin position="104"/>
        <end position="154"/>
    </location>
</feature>
<dbReference type="GO" id="GO:0005886">
    <property type="term" value="C:plasma membrane"/>
    <property type="evidence" value="ECO:0007669"/>
    <property type="project" value="TreeGrafter"/>
</dbReference>
<dbReference type="SMART" id="SM00448">
    <property type="entry name" value="REC"/>
    <property type="match status" value="1"/>
</dbReference>
<dbReference type="PROSITE" id="PS50112">
    <property type="entry name" value="PAS"/>
    <property type="match status" value="2"/>
</dbReference>
<dbReference type="PANTHER" id="PTHR43047">
    <property type="entry name" value="TWO-COMPONENT HISTIDINE PROTEIN KINASE"/>
    <property type="match status" value="1"/>
</dbReference>
<keyword evidence="10" id="KW-0472">Membrane</keyword>
<dbReference type="Pfam" id="PF00989">
    <property type="entry name" value="PAS"/>
    <property type="match status" value="1"/>
</dbReference>
<dbReference type="EC" id="2.7.13.3" evidence="3"/>
<comment type="subcellular location">
    <subcellularLocation>
        <location evidence="2">Membrane</location>
    </subcellularLocation>
</comment>
<dbReference type="InterPro" id="IPR001789">
    <property type="entry name" value="Sig_transdc_resp-reg_receiver"/>
</dbReference>
<dbReference type="AlphaFoldDB" id="A0A150PV82"/>
<keyword evidence="6" id="KW-0547">Nucleotide-binding</keyword>
<evidence type="ECO:0000256" key="3">
    <source>
        <dbReference type="ARBA" id="ARBA00012438"/>
    </source>
</evidence>
<dbReference type="Pfam" id="PF02518">
    <property type="entry name" value="HATPase_c"/>
    <property type="match status" value="1"/>
</dbReference>
<evidence type="ECO:0000259" key="14">
    <source>
        <dbReference type="PROSITE" id="PS50110"/>
    </source>
</evidence>
<evidence type="ECO:0000256" key="2">
    <source>
        <dbReference type="ARBA" id="ARBA00004370"/>
    </source>
</evidence>
<dbReference type="CDD" id="cd00130">
    <property type="entry name" value="PAS"/>
    <property type="match status" value="2"/>
</dbReference>
<dbReference type="PROSITE" id="PS50113">
    <property type="entry name" value="PAC"/>
    <property type="match status" value="2"/>
</dbReference>
<dbReference type="NCBIfam" id="TIGR00229">
    <property type="entry name" value="sensory_box"/>
    <property type="match status" value="2"/>
</dbReference>
<dbReference type="PROSITE" id="PS50109">
    <property type="entry name" value="HIS_KIN"/>
    <property type="match status" value="1"/>
</dbReference>
<evidence type="ECO:0000256" key="9">
    <source>
        <dbReference type="ARBA" id="ARBA00023012"/>
    </source>
</evidence>
<evidence type="ECO:0000256" key="8">
    <source>
        <dbReference type="ARBA" id="ARBA00022840"/>
    </source>
</evidence>
<dbReference type="SMART" id="SM00388">
    <property type="entry name" value="HisKA"/>
    <property type="match status" value="1"/>
</dbReference>
<dbReference type="InterPro" id="IPR036890">
    <property type="entry name" value="HATPase_C_sf"/>
</dbReference>
<dbReference type="SUPFAM" id="SSF47384">
    <property type="entry name" value="Homodimeric domain of signal transducing histidine kinase"/>
    <property type="match status" value="1"/>
</dbReference>
<evidence type="ECO:0000256" key="6">
    <source>
        <dbReference type="ARBA" id="ARBA00022741"/>
    </source>
</evidence>
<dbReference type="InterPro" id="IPR000014">
    <property type="entry name" value="PAS"/>
</dbReference>
<dbReference type="InterPro" id="IPR000700">
    <property type="entry name" value="PAS-assoc_C"/>
</dbReference>
<feature type="region of interest" description="Disordered" evidence="12">
    <location>
        <begin position="1"/>
        <end position="28"/>
    </location>
</feature>
<keyword evidence="8" id="KW-0067">ATP-binding</keyword>
<dbReference type="GO" id="GO:0006355">
    <property type="term" value="P:regulation of DNA-templated transcription"/>
    <property type="evidence" value="ECO:0007669"/>
    <property type="project" value="InterPro"/>
</dbReference>
<dbReference type="Proteomes" id="UP000075604">
    <property type="component" value="Unassembled WGS sequence"/>
</dbReference>
<keyword evidence="5" id="KW-0808">Transferase</keyword>
<dbReference type="CDD" id="cd16922">
    <property type="entry name" value="HATPase_EvgS-ArcB-TorS-like"/>
    <property type="match status" value="1"/>
</dbReference>
<dbReference type="SMART" id="SM00091">
    <property type="entry name" value="PAS"/>
    <property type="match status" value="3"/>
</dbReference>
<dbReference type="InterPro" id="IPR001610">
    <property type="entry name" value="PAC"/>
</dbReference>
<comment type="caution">
    <text evidence="17">The sequence shown here is derived from an EMBL/GenBank/DDBJ whole genome shotgun (WGS) entry which is preliminary data.</text>
</comment>
<evidence type="ECO:0000259" key="15">
    <source>
        <dbReference type="PROSITE" id="PS50112"/>
    </source>
</evidence>
<feature type="domain" description="Histidine kinase" evidence="13">
    <location>
        <begin position="422"/>
        <end position="642"/>
    </location>
</feature>
<dbReference type="InterPro" id="IPR035965">
    <property type="entry name" value="PAS-like_dom_sf"/>
</dbReference>
<dbReference type="Gene3D" id="3.30.450.20">
    <property type="entry name" value="PAS domain"/>
    <property type="match status" value="3"/>
</dbReference>
<evidence type="ECO:0000256" key="10">
    <source>
        <dbReference type="ARBA" id="ARBA00023136"/>
    </source>
</evidence>
<dbReference type="InterPro" id="IPR003594">
    <property type="entry name" value="HATPase_dom"/>
</dbReference>
<dbReference type="InterPro" id="IPR011006">
    <property type="entry name" value="CheY-like_superfamily"/>
</dbReference>
<name>A0A150PV82_SORCE</name>
<dbReference type="SUPFAM" id="SSF55874">
    <property type="entry name" value="ATPase domain of HSP90 chaperone/DNA topoisomerase II/histidine kinase"/>
    <property type="match status" value="1"/>
</dbReference>
<comment type="catalytic activity">
    <reaction evidence="1">
        <text>ATP + protein L-histidine = ADP + protein N-phospho-L-histidine.</text>
        <dbReference type="EC" id="2.7.13.3"/>
    </reaction>
</comment>
<dbReference type="Pfam" id="PF00072">
    <property type="entry name" value="Response_reg"/>
    <property type="match status" value="1"/>
</dbReference>
<proteinExistence type="predicted"/>
<dbReference type="Gene3D" id="1.10.287.130">
    <property type="match status" value="1"/>
</dbReference>
<dbReference type="PANTHER" id="PTHR43047:SF72">
    <property type="entry name" value="OSMOSENSING HISTIDINE PROTEIN KINASE SLN1"/>
    <property type="match status" value="1"/>
</dbReference>
<dbReference type="SMART" id="SM00086">
    <property type="entry name" value="PAC"/>
    <property type="match status" value="2"/>
</dbReference>
<keyword evidence="7 17" id="KW-0418">Kinase</keyword>
<dbReference type="PRINTS" id="PR00344">
    <property type="entry name" value="BCTRLSENSOR"/>
</dbReference>
<dbReference type="Gene3D" id="3.30.565.10">
    <property type="entry name" value="Histidine kinase-like ATPase, C-terminal domain"/>
    <property type="match status" value="1"/>
</dbReference>
<dbReference type="SMART" id="SM00387">
    <property type="entry name" value="HATPase_c"/>
    <property type="match status" value="1"/>
</dbReference>
<evidence type="ECO:0000259" key="13">
    <source>
        <dbReference type="PROSITE" id="PS50109"/>
    </source>
</evidence>
<evidence type="ECO:0000256" key="12">
    <source>
        <dbReference type="SAM" id="MobiDB-lite"/>
    </source>
</evidence>
<feature type="domain" description="Response regulatory" evidence="14">
    <location>
        <begin position="671"/>
        <end position="788"/>
    </location>
</feature>
<dbReference type="GO" id="GO:0009927">
    <property type="term" value="F:histidine phosphotransfer kinase activity"/>
    <property type="evidence" value="ECO:0007669"/>
    <property type="project" value="TreeGrafter"/>
</dbReference>
<dbReference type="InterPro" id="IPR003661">
    <property type="entry name" value="HisK_dim/P_dom"/>
</dbReference>
<dbReference type="InterPro" id="IPR013767">
    <property type="entry name" value="PAS_fold"/>
</dbReference>
<dbReference type="GO" id="GO:0005524">
    <property type="term" value="F:ATP binding"/>
    <property type="evidence" value="ECO:0007669"/>
    <property type="project" value="UniProtKB-KW"/>
</dbReference>
<evidence type="ECO:0000313" key="18">
    <source>
        <dbReference type="Proteomes" id="UP000075604"/>
    </source>
</evidence>
<dbReference type="InterPro" id="IPR036097">
    <property type="entry name" value="HisK_dim/P_sf"/>
</dbReference>
<dbReference type="Pfam" id="PF12860">
    <property type="entry name" value="PAS_7"/>
    <property type="match status" value="1"/>
</dbReference>
<dbReference type="Pfam" id="PF13426">
    <property type="entry name" value="PAS_9"/>
    <property type="match status" value="1"/>
</dbReference>
<dbReference type="InterPro" id="IPR005467">
    <property type="entry name" value="His_kinase_dom"/>
</dbReference>
<protein>
    <recommendedName>
        <fullName evidence="3">histidine kinase</fullName>
        <ecNumber evidence="3">2.7.13.3</ecNumber>
    </recommendedName>
</protein>
<evidence type="ECO:0000256" key="5">
    <source>
        <dbReference type="ARBA" id="ARBA00022679"/>
    </source>
</evidence>
<feature type="domain" description="PAC" evidence="16">
    <location>
        <begin position="224"/>
        <end position="276"/>
    </location>
</feature>
<dbReference type="FunFam" id="1.10.287.130:FF:000038">
    <property type="entry name" value="Sensory transduction histidine kinase"/>
    <property type="match status" value="1"/>
</dbReference>
<reference evidence="17 18" key="1">
    <citation type="submission" date="2014-02" db="EMBL/GenBank/DDBJ databases">
        <title>The small core and large imbalanced accessory genome model reveals a collaborative survival strategy of Sorangium cellulosum strains in nature.</title>
        <authorList>
            <person name="Han K."/>
            <person name="Peng R."/>
            <person name="Blom J."/>
            <person name="Li Y.-Z."/>
        </authorList>
    </citation>
    <scope>NUCLEOTIDE SEQUENCE [LARGE SCALE GENOMIC DNA]</scope>
    <source>
        <strain evidence="17 18">So0157-18</strain>
    </source>
</reference>
<dbReference type="Gene3D" id="3.40.50.2300">
    <property type="match status" value="1"/>
</dbReference>
<dbReference type="InterPro" id="IPR004358">
    <property type="entry name" value="Sig_transdc_His_kin-like_C"/>
</dbReference>
<sequence>MTHELSSSERPSPPDQAPRGPGAPQLDDGTFRLLIDAAPDAMVVVDEQGRIAFVNVQAERMFGYARGELVGQAIEILLPERFRRAHVGNRSAFIASPKARPMGSGLELFGRRRDGGEFPVEISLSPLATERGTLVSSAIRDISERKRVELAMQRLAAIVDSSEDAVIGEALDGRIASWNRGAERIFGYSADEMIGKPLTALAPPGREDEVLRMLDRLKRGEHIEHFETVRRRKDGRDIDVSITLSPIYGAQGKIVGTSKVARDISERKRLEAEAKRTGDLLRSAVESIQGAFAVFDAQDRLALCNSAYRHWLGARVSGPVIGRSYGEILDESLAAGLFALGGEAPDAFRARMLAYHAEPSGTLDLCTSDGRSLRATERRTAEGGTVSTLWDMTGDVQREEELRKARALAEAASSAKSEFLASMSHELRTPLNAILGFAQLLQRDRKTPLTDRQKERIEHVLKGGEHLLKLIDDILDLSRIEAGRVTVSIEPVNVPEVLAEVKTTLDPMAQRAGIEIALAPVPTELPKITADRTRFAQILMNYGSNAIKYGRRGGRATIAVSMPEDGVVRICVVDNGIGIPREQHAKIFQPFQRAGQETGPIEGTGIGLAITKRLAELMGGGVGFSSVPGEGSQFWIELPAHEEPPVVAAAVQADARLEASPLAGPGGVRHSVLYVEDNPSNIAFMEELISEFERVHLITAPNAEIGIELVRSRRPEVVIMDINLPGMSGYEAMRRLEEWPETRDIPVIALSAAAMPRDTRRAEQAGFYRYLTKPVRVDELTAVLEELLVPGAR</sequence>
<feature type="modified residue" description="4-aspartylphosphate" evidence="11">
    <location>
        <position position="721"/>
    </location>
</feature>
<feature type="domain" description="PAS" evidence="15">
    <location>
        <begin position="151"/>
        <end position="221"/>
    </location>
</feature>
<dbReference type="EMBL" id="JELX01001240">
    <property type="protein sequence ID" value="KYF59667.1"/>
    <property type="molecule type" value="Genomic_DNA"/>
</dbReference>
<accession>A0A150PV82</accession>
<evidence type="ECO:0000256" key="4">
    <source>
        <dbReference type="ARBA" id="ARBA00022553"/>
    </source>
</evidence>
<dbReference type="Pfam" id="PF00512">
    <property type="entry name" value="HisKA"/>
    <property type="match status" value="1"/>
</dbReference>
<evidence type="ECO:0000313" key="17">
    <source>
        <dbReference type="EMBL" id="KYF59667.1"/>
    </source>
</evidence>
<evidence type="ECO:0000259" key="16">
    <source>
        <dbReference type="PROSITE" id="PS50113"/>
    </source>
</evidence>